<dbReference type="AlphaFoldDB" id="A0A9P6NWI2"/>
<feature type="transmembrane region" description="Helical" evidence="2">
    <location>
        <begin position="317"/>
        <end position="335"/>
    </location>
</feature>
<feature type="compositionally biased region" description="Polar residues" evidence="1">
    <location>
        <begin position="228"/>
        <end position="248"/>
    </location>
</feature>
<accession>A0A9P6NWI2</accession>
<evidence type="ECO:0000313" key="3">
    <source>
        <dbReference type="EMBL" id="KAG0151474.1"/>
    </source>
</evidence>
<keyword evidence="4" id="KW-1185">Reference proteome</keyword>
<name>A0A9P6NWI2_9BASI</name>
<dbReference type="OrthoDB" id="3253553at2759"/>
<evidence type="ECO:0000313" key="4">
    <source>
        <dbReference type="Proteomes" id="UP000886653"/>
    </source>
</evidence>
<dbReference type="Proteomes" id="UP000886653">
    <property type="component" value="Unassembled WGS sequence"/>
</dbReference>
<keyword evidence="2" id="KW-0812">Transmembrane</keyword>
<feature type="transmembrane region" description="Helical" evidence="2">
    <location>
        <begin position="281"/>
        <end position="305"/>
    </location>
</feature>
<feature type="compositionally biased region" description="Basic and acidic residues" evidence="1">
    <location>
        <begin position="172"/>
        <end position="187"/>
    </location>
</feature>
<keyword evidence="2" id="KW-1133">Transmembrane helix</keyword>
<dbReference type="EMBL" id="MU167213">
    <property type="protein sequence ID" value="KAG0151474.1"/>
    <property type="molecule type" value="Genomic_DNA"/>
</dbReference>
<proteinExistence type="predicted"/>
<comment type="caution">
    <text evidence="3">The sequence shown here is derived from an EMBL/GenBank/DDBJ whole genome shotgun (WGS) entry which is preliminary data.</text>
</comment>
<feature type="region of interest" description="Disordered" evidence="1">
    <location>
        <begin position="158"/>
        <end position="202"/>
    </location>
</feature>
<gene>
    <name evidence="3" type="ORF">CROQUDRAFT_86894</name>
</gene>
<keyword evidence="2" id="KW-0472">Membrane</keyword>
<protein>
    <submittedName>
        <fullName evidence="3">Uncharacterized protein</fullName>
    </submittedName>
</protein>
<reference evidence="3" key="1">
    <citation type="submission" date="2013-11" db="EMBL/GenBank/DDBJ databases">
        <title>Genome sequence of the fusiform rust pathogen reveals effectors for host alternation and coevolution with pine.</title>
        <authorList>
            <consortium name="DOE Joint Genome Institute"/>
            <person name="Smith K."/>
            <person name="Pendleton A."/>
            <person name="Kubisiak T."/>
            <person name="Anderson C."/>
            <person name="Salamov A."/>
            <person name="Aerts A."/>
            <person name="Riley R."/>
            <person name="Clum A."/>
            <person name="Lindquist E."/>
            <person name="Ence D."/>
            <person name="Campbell M."/>
            <person name="Kronenberg Z."/>
            <person name="Feau N."/>
            <person name="Dhillon B."/>
            <person name="Hamelin R."/>
            <person name="Burleigh J."/>
            <person name="Smith J."/>
            <person name="Yandell M."/>
            <person name="Nelson C."/>
            <person name="Grigoriev I."/>
            <person name="Davis J."/>
        </authorList>
    </citation>
    <scope>NUCLEOTIDE SEQUENCE</scope>
    <source>
        <strain evidence="3">G11</strain>
    </source>
</reference>
<feature type="region of interest" description="Disordered" evidence="1">
    <location>
        <begin position="228"/>
        <end position="249"/>
    </location>
</feature>
<sequence length="520" mass="58210">MYHKRFSKVSPNAGSEDGTMIEETDLADHFDSRPSQNVQASVSHQPLATVKVPVLWSHSPVYPGLITSPSLNFQSHLPQYSDRSSASPTHLINRQMIAEANFLASFIPIPNHDTYYQDPHQSELVSHGLELVALGLGVHSPKDGSNDWERILQARGSYSDPFTAGTPQNFEPHPHPTRPVDPRRKTSLEPFRNEQQSPSYDTHDQNWEEAITRAHGIGTHLFSRSVGSPESVQNDWKPSQNTNQTRQHSLLLGYEPRLPSTRRSKLDHRGRIKLGNQKTRICLRALQSVGSLIGFATLTVASIILHPDPPPVQLKSLQVYLFYLISILSLSLSAWRVSKRLYKSPPAHSKIESEFMERSTFWGGGKRARQDMQRRIAMDEYSSYGHRNAPQLIYVNFIIDGRLLNGATPNINQSPHVPGRLQPSLDPGLENLGTAERGDGRFQSLDDTHFDTDSMIPKISLQGSSIWTVALKERCNTGDFEGWCNAYNTSIAIGVILASSFLASTWSNIRLISNIMVLRS</sequence>
<organism evidence="3 4">
    <name type="scientific">Cronartium quercuum f. sp. fusiforme G11</name>
    <dbReference type="NCBI Taxonomy" id="708437"/>
    <lineage>
        <taxon>Eukaryota</taxon>
        <taxon>Fungi</taxon>
        <taxon>Dikarya</taxon>
        <taxon>Basidiomycota</taxon>
        <taxon>Pucciniomycotina</taxon>
        <taxon>Pucciniomycetes</taxon>
        <taxon>Pucciniales</taxon>
        <taxon>Coleosporiaceae</taxon>
        <taxon>Cronartium</taxon>
    </lineage>
</organism>
<evidence type="ECO:0000256" key="1">
    <source>
        <dbReference type="SAM" id="MobiDB-lite"/>
    </source>
</evidence>
<evidence type="ECO:0000256" key="2">
    <source>
        <dbReference type="SAM" id="Phobius"/>
    </source>
</evidence>